<dbReference type="EMBL" id="CP000853">
    <property type="protein sequence ID" value="ABW19829.1"/>
    <property type="molecule type" value="Genomic_DNA"/>
</dbReference>
<protein>
    <recommendedName>
        <fullName evidence="4">Cytochrome c oxidase subunit 4</fullName>
    </recommendedName>
</protein>
<gene>
    <name evidence="2" type="ordered locus">Clos_2296</name>
</gene>
<dbReference type="HOGENOM" id="CLU_167638_0_0_9"/>
<keyword evidence="1" id="KW-0472">Membrane</keyword>
<evidence type="ECO:0000313" key="3">
    <source>
        <dbReference type="Proteomes" id="UP000000269"/>
    </source>
</evidence>
<feature type="transmembrane region" description="Helical" evidence="1">
    <location>
        <begin position="79"/>
        <end position="102"/>
    </location>
</feature>
<accession>A8MJ47</accession>
<dbReference type="KEGG" id="aoe:Clos_2296"/>
<dbReference type="AlphaFoldDB" id="A8MJ47"/>
<name>A8MJ47_ALKOO</name>
<keyword evidence="1" id="KW-0812">Transmembrane</keyword>
<evidence type="ECO:0008006" key="4">
    <source>
        <dbReference type="Google" id="ProtNLM"/>
    </source>
</evidence>
<dbReference type="STRING" id="350688.Clos_2296"/>
<proteinExistence type="predicted"/>
<reference evidence="3" key="1">
    <citation type="submission" date="2007-10" db="EMBL/GenBank/DDBJ databases">
        <title>Complete genome of Alkaliphilus oremlandii OhILAs.</title>
        <authorList>
            <person name="Copeland A."/>
            <person name="Lucas S."/>
            <person name="Lapidus A."/>
            <person name="Barry K."/>
            <person name="Detter J.C."/>
            <person name="Glavina del Rio T."/>
            <person name="Hammon N."/>
            <person name="Israni S."/>
            <person name="Dalin E."/>
            <person name="Tice H."/>
            <person name="Pitluck S."/>
            <person name="Chain P."/>
            <person name="Malfatti S."/>
            <person name="Shin M."/>
            <person name="Vergez L."/>
            <person name="Schmutz J."/>
            <person name="Larimer F."/>
            <person name="Land M."/>
            <person name="Hauser L."/>
            <person name="Kyrpides N."/>
            <person name="Mikhailova N."/>
            <person name="Stolz J.F."/>
            <person name="Dawson A."/>
            <person name="Fisher E."/>
            <person name="Crable B."/>
            <person name="Perera E."/>
            <person name="Lisak J."/>
            <person name="Ranganathan M."/>
            <person name="Basu P."/>
            <person name="Richardson P."/>
        </authorList>
    </citation>
    <scope>NUCLEOTIDE SEQUENCE [LARGE SCALE GENOMIC DNA]</scope>
    <source>
        <strain evidence="3">OhILAs</strain>
    </source>
</reference>
<keyword evidence="3" id="KW-1185">Reference proteome</keyword>
<evidence type="ECO:0000313" key="2">
    <source>
        <dbReference type="EMBL" id="ABW19829.1"/>
    </source>
</evidence>
<feature type="transmembrane region" description="Helical" evidence="1">
    <location>
        <begin position="6"/>
        <end position="27"/>
    </location>
</feature>
<sequence>MLNSSFYGWLNISSLLLGLISWLFPIINIIRYRRGNQKNWITLSLLSMSACIISLWFQIIYNHYLVEIEDWTALMDTTAAVVFVSAVLIIITVLLNIINLFLHKSRLSK</sequence>
<evidence type="ECO:0000256" key="1">
    <source>
        <dbReference type="SAM" id="Phobius"/>
    </source>
</evidence>
<dbReference type="eggNOG" id="ENOG5032SN8">
    <property type="taxonomic scope" value="Bacteria"/>
</dbReference>
<dbReference type="Proteomes" id="UP000000269">
    <property type="component" value="Chromosome"/>
</dbReference>
<organism evidence="2 3">
    <name type="scientific">Alkaliphilus oremlandii (strain OhILAs)</name>
    <name type="common">Clostridium oremlandii (strain OhILAs)</name>
    <dbReference type="NCBI Taxonomy" id="350688"/>
    <lineage>
        <taxon>Bacteria</taxon>
        <taxon>Bacillati</taxon>
        <taxon>Bacillota</taxon>
        <taxon>Clostridia</taxon>
        <taxon>Peptostreptococcales</taxon>
        <taxon>Natronincolaceae</taxon>
        <taxon>Alkaliphilus</taxon>
    </lineage>
</organism>
<keyword evidence="1" id="KW-1133">Transmembrane helix</keyword>
<feature type="transmembrane region" description="Helical" evidence="1">
    <location>
        <begin position="39"/>
        <end position="59"/>
    </location>
</feature>